<keyword evidence="3 8" id="KW-0813">Transport</keyword>
<evidence type="ECO:0000256" key="4">
    <source>
        <dbReference type="ARBA" id="ARBA00022475"/>
    </source>
</evidence>
<keyword evidence="6 8" id="KW-1133">Transmembrane helix</keyword>
<evidence type="ECO:0000256" key="1">
    <source>
        <dbReference type="ARBA" id="ARBA00004651"/>
    </source>
</evidence>
<dbReference type="AlphaFoldDB" id="A0A330L6F2"/>
<dbReference type="Pfam" id="PF00528">
    <property type="entry name" value="BPD_transp_1"/>
    <property type="match status" value="1"/>
</dbReference>
<dbReference type="InterPro" id="IPR000515">
    <property type="entry name" value="MetI-like"/>
</dbReference>
<dbReference type="RefSeq" id="WP_121989732.1">
    <property type="nucleotide sequence ID" value="NZ_OUNR01000016.1"/>
</dbReference>
<keyword evidence="11" id="KW-1185">Reference proteome</keyword>
<accession>A0A330L6F2</accession>
<name>A0A330L6F2_9BACT</name>
<dbReference type="CDD" id="cd06261">
    <property type="entry name" value="TM_PBP2"/>
    <property type="match status" value="1"/>
</dbReference>
<comment type="subcellular location">
    <subcellularLocation>
        <location evidence="1 8">Cell membrane</location>
        <topology evidence="1 8">Multi-pass membrane protein</topology>
    </subcellularLocation>
</comment>
<evidence type="ECO:0000256" key="6">
    <source>
        <dbReference type="ARBA" id="ARBA00022989"/>
    </source>
</evidence>
<dbReference type="PROSITE" id="PS50928">
    <property type="entry name" value="ABC_TM1"/>
    <property type="match status" value="1"/>
</dbReference>
<dbReference type="GO" id="GO:0055085">
    <property type="term" value="P:transmembrane transport"/>
    <property type="evidence" value="ECO:0007669"/>
    <property type="project" value="InterPro"/>
</dbReference>
<keyword evidence="7 8" id="KW-0472">Membrane</keyword>
<feature type="transmembrane region" description="Helical" evidence="8">
    <location>
        <begin position="27"/>
        <end position="48"/>
    </location>
</feature>
<reference evidence="11" key="1">
    <citation type="submission" date="2018-04" db="EMBL/GenBank/DDBJ databases">
        <authorList>
            <person name="Lucker S."/>
            <person name="Sakoula D."/>
        </authorList>
    </citation>
    <scope>NUCLEOTIDE SEQUENCE [LARGE SCALE GENOMIC DNA]</scope>
</reference>
<dbReference type="EMBL" id="OUNR01000016">
    <property type="protein sequence ID" value="SPP65452.1"/>
    <property type="molecule type" value="Genomic_DNA"/>
</dbReference>
<evidence type="ECO:0000256" key="7">
    <source>
        <dbReference type="ARBA" id="ARBA00023136"/>
    </source>
</evidence>
<evidence type="ECO:0000256" key="2">
    <source>
        <dbReference type="ARBA" id="ARBA00007069"/>
    </source>
</evidence>
<dbReference type="PANTHER" id="PTHR42929">
    <property type="entry name" value="INNER MEMBRANE ABC TRANSPORTER PERMEASE PROTEIN YDCU-RELATED-RELATED"/>
    <property type="match status" value="1"/>
</dbReference>
<dbReference type="Gene3D" id="1.10.3720.10">
    <property type="entry name" value="MetI-like"/>
    <property type="match status" value="1"/>
</dbReference>
<protein>
    <submittedName>
        <fullName evidence="10">Polyamine transporter subunit membrane component of ABC superfamily</fullName>
    </submittedName>
</protein>
<dbReference type="Proteomes" id="UP000248168">
    <property type="component" value="Unassembled WGS sequence"/>
</dbReference>
<gene>
    <name evidence="10" type="primary">potB</name>
    <name evidence="10" type="ORF">NITLEN_30366</name>
</gene>
<comment type="similarity">
    <text evidence="2">Belongs to the binding-protein-dependent transport system permease family. CysTW subfamily.</text>
</comment>
<evidence type="ECO:0000256" key="3">
    <source>
        <dbReference type="ARBA" id="ARBA00022448"/>
    </source>
</evidence>
<feature type="transmembrane region" description="Helical" evidence="8">
    <location>
        <begin position="164"/>
        <end position="185"/>
    </location>
</feature>
<dbReference type="InParanoid" id="A0A330L6F2"/>
<proteinExistence type="inferred from homology"/>
<feature type="transmembrane region" description="Helical" evidence="8">
    <location>
        <begin position="112"/>
        <end position="135"/>
    </location>
</feature>
<dbReference type="GO" id="GO:0005886">
    <property type="term" value="C:plasma membrane"/>
    <property type="evidence" value="ECO:0007669"/>
    <property type="project" value="UniProtKB-SubCell"/>
</dbReference>
<dbReference type="PANTHER" id="PTHR42929:SF1">
    <property type="entry name" value="INNER MEMBRANE ABC TRANSPORTER PERMEASE PROTEIN YDCU-RELATED"/>
    <property type="match status" value="1"/>
</dbReference>
<dbReference type="SUPFAM" id="SSF161098">
    <property type="entry name" value="MetI-like"/>
    <property type="match status" value="1"/>
</dbReference>
<evidence type="ECO:0000256" key="8">
    <source>
        <dbReference type="RuleBase" id="RU363032"/>
    </source>
</evidence>
<dbReference type="OrthoDB" id="9807047at2"/>
<keyword evidence="4" id="KW-1003">Cell membrane</keyword>
<evidence type="ECO:0000259" key="9">
    <source>
        <dbReference type="PROSITE" id="PS50928"/>
    </source>
</evidence>
<feature type="transmembrane region" description="Helical" evidence="8">
    <location>
        <begin position="264"/>
        <end position="284"/>
    </location>
</feature>
<evidence type="ECO:0000313" key="11">
    <source>
        <dbReference type="Proteomes" id="UP000248168"/>
    </source>
</evidence>
<dbReference type="InterPro" id="IPR035906">
    <property type="entry name" value="MetI-like_sf"/>
</dbReference>
<sequence>MNFWSSSQETATGLCSRFRGWRLLGPGLLWTAVFCLFPLVVVLAVSLATRGTYGGILWEFSPDNYRDLLHPLYGRIFGQSLLLAGMTTGICLALGFPLAYYIARLPPRRQALWLIFIMIPFWTNFLVRTYAWMFILRTEGLLNTVLLQWHLISAPLDLLYSNQAVLLGLVYGYLPFMVLPLYAAIERIDPALIEAAWDLYADRWSLFRRVLIPLTKPGIIAGCVLVFIPSLGAYLTPDLLGGARSMMIGNLIQHEYLVARDWPLGSALSIVLMIIVMSSLLWYFRAQSPQTRERGGL</sequence>
<evidence type="ECO:0000313" key="10">
    <source>
        <dbReference type="EMBL" id="SPP65452.1"/>
    </source>
</evidence>
<organism evidence="10 11">
    <name type="scientific">Nitrospira lenta</name>
    <dbReference type="NCBI Taxonomy" id="1436998"/>
    <lineage>
        <taxon>Bacteria</taxon>
        <taxon>Pseudomonadati</taxon>
        <taxon>Nitrospirota</taxon>
        <taxon>Nitrospiria</taxon>
        <taxon>Nitrospirales</taxon>
        <taxon>Nitrospiraceae</taxon>
        <taxon>Nitrospira</taxon>
    </lineage>
</organism>
<evidence type="ECO:0000256" key="5">
    <source>
        <dbReference type="ARBA" id="ARBA00022692"/>
    </source>
</evidence>
<feature type="domain" description="ABC transmembrane type-1" evidence="9">
    <location>
        <begin position="77"/>
        <end position="283"/>
    </location>
</feature>
<feature type="transmembrane region" description="Helical" evidence="8">
    <location>
        <begin position="76"/>
        <end position="100"/>
    </location>
</feature>
<dbReference type="FunCoup" id="A0A330L6F2">
    <property type="interactions" value="116"/>
</dbReference>
<keyword evidence="5 8" id="KW-0812">Transmembrane</keyword>